<evidence type="ECO:0000313" key="2">
    <source>
        <dbReference type="Proteomes" id="UP001181693"/>
    </source>
</evidence>
<sequence>MGDFSKSANLFLYSGEVLNEDGIEVYKIKNSKSLLSKLVLGQHSINCSSEVKMSIAFISFAQELLFLCNCHVQKKKMAAFPKNTELWKLNAVQEICKITPGLHIHTCIQWVYLFPN</sequence>
<gene>
    <name evidence="1" type="ORF">GDO54_006265</name>
</gene>
<proteinExistence type="predicted"/>
<comment type="caution">
    <text evidence="1">The sequence shown here is derived from an EMBL/GenBank/DDBJ whole genome shotgun (WGS) entry which is preliminary data.</text>
</comment>
<evidence type="ECO:0000313" key="1">
    <source>
        <dbReference type="EMBL" id="DBA30257.1"/>
    </source>
</evidence>
<dbReference type="Proteomes" id="UP001181693">
    <property type="component" value="Unassembled WGS sequence"/>
</dbReference>
<organism evidence="1 2">
    <name type="scientific">Pyxicephalus adspersus</name>
    <name type="common">African bullfrog</name>
    <dbReference type="NCBI Taxonomy" id="30357"/>
    <lineage>
        <taxon>Eukaryota</taxon>
        <taxon>Metazoa</taxon>
        <taxon>Chordata</taxon>
        <taxon>Craniata</taxon>
        <taxon>Vertebrata</taxon>
        <taxon>Euteleostomi</taxon>
        <taxon>Amphibia</taxon>
        <taxon>Batrachia</taxon>
        <taxon>Anura</taxon>
        <taxon>Neobatrachia</taxon>
        <taxon>Ranoidea</taxon>
        <taxon>Pyxicephalidae</taxon>
        <taxon>Pyxicephalinae</taxon>
        <taxon>Pyxicephalus</taxon>
    </lineage>
</organism>
<protein>
    <submittedName>
        <fullName evidence="1">Uncharacterized protein</fullName>
    </submittedName>
</protein>
<reference evidence="1" key="1">
    <citation type="thesis" date="2020" institute="ProQuest LLC" country="789 East Eisenhower Parkway, Ann Arbor, MI, USA">
        <title>Comparative Genomics and Chromosome Evolution.</title>
        <authorList>
            <person name="Mudd A.B."/>
        </authorList>
    </citation>
    <scope>NUCLEOTIDE SEQUENCE</scope>
    <source>
        <strain evidence="1">1538</strain>
        <tissue evidence="1">Blood</tissue>
    </source>
</reference>
<keyword evidence="2" id="KW-1185">Reference proteome</keyword>
<name>A0AAV3B0R0_PYXAD</name>
<dbReference type="AlphaFoldDB" id="A0AAV3B0R0"/>
<accession>A0AAV3B0R0</accession>
<dbReference type="EMBL" id="DYDO01000002">
    <property type="protein sequence ID" value="DBA30257.1"/>
    <property type="molecule type" value="Genomic_DNA"/>
</dbReference>